<dbReference type="Gene3D" id="1.20.5.2050">
    <property type="match status" value="2"/>
</dbReference>
<keyword evidence="4" id="KW-0804">Transcription</keyword>
<dbReference type="Proteomes" id="UP000244803">
    <property type="component" value="Chromosome 3"/>
</dbReference>
<dbReference type="AlphaFoldDB" id="A0A976QR24"/>
<accession>A0A976QR24</accession>
<feature type="region of interest" description="Disordered" evidence="6">
    <location>
        <begin position="578"/>
        <end position="604"/>
    </location>
</feature>
<keyword evidence="2" id="KW-0805">Transcription regulation</keyword>
<evidence type="ECO:0000313" key="8">
    <source>
        <dbReference type="EMBL" id="UKJ88787.1"/>
    </source>
</evidence>
<reference evidence="8" key="1">
    <citation type="submission" date="2022-07" db="EMBL/GenBank/DDBJ databases">
        <title>Evaluation of T. orientalis genome assembly methods using nanopore sequencing and analysis of variation between genomes.</title>
        <authorList>
            <person name="Yam J."/>
            <person name="Micallef M.L."/>
            <person name="Liu M."/>
            <person name="Djordjevic S.P."/>
            <person name="Bogema D.R."/>
            <person name="Jenkins C."/>
        </authorList>
    </citation>
    <scope>NUCLEOTIDE SEQUENCE</scope>
    <source>
        <strain evidence="8">Fish Creek</strain>
    </source>
</reference>
<keyword evidence="3" id="KW-0238">DNA-binding</keyword>
<dbReference type="OrthoDB" id="385236at2759"/>
<feature type="domain" description="AP2/ERF" evidence="7">
    <location>
        <begin position="262"/>
        <end position="312"/>
    </location>
</feature>
<dbReference type="GO" id="GO:0005634">
    <property type="term" value="C:nucleus"/>
    <property type="evidence" value="ECO:0007669"/>
    <property type="project" value="UniProtKB-SubCell"/>
</dbReference>
<evidence type="ECO:0000256" key="2">
    <source>
        <dbReference type="ARBA" id="ARBA00023015"/>
    </source>
</evidence>
<dbReference type="InterPro" id="IPR001471">
    <property type="entry name" value="AP2/ERF_dom"/>
</dbReference>
<dbReference type="Pfam" id="PF00847">
    <property type="entry name" value="AP2"/>
    <property type="match status" value="2"/>
</dbReference>
<feature type="compositionally biased region" description="Acidic residues" evidence="6">
    <location>
        <begin position="594"/>
        <end position="604"/>
    </location>
</feature>
<evidence type="ECO:0000256" key="1">
    <source>
        <dbReference type="ARBA" id="ARBA00004123"/>
    </source>
</evidence>
<evidence type="ECO:0000256" key="3">
    <source>
        <dbReference type="ARBA" id="ARBA00023125"/>
    </source>
</evidence>
<organism evidence="8 9">
    <name type="scientific">Theileria orientalis</name>
    <dbReference type="NCBI Taxonomy" id="68886"/>
    <lineage>
        <taxon>Eukaryota</taxon>
        <taxon>Sar</taxon>
        <taxon>Alveolata</taxon>
        <taxon>Apicomplexa</taxon>
        <taxon>Aconoidasida</taxon>
        <taxon>Piroplasmida</taxon>
        <taxon>Theileriidae</taxon>
        <taxon>Theileria</taxon>
    </lineage>
</organism>
<protein>
    <recommendedName>
        <fullName evidence="7">AP2/ERF domain-containing protein</fullName>
    </recommendedName>
</protein>
<dbReference type="GO" id="GO:0003677">
    <property type="term" value="F:DNA binding"/>
    <property type="evidence" value="ECO:0007669"/>
    <property type="project" value="UniProtKB-KW"/>
</dbReference>
<sequence length="604" mass="69018">MGDSKLDSLYNEVPYLINHSSIPCGSVNTSRTTICDSLDNGGYDTQNDVANESHDGLVAEVPMFGMNYKTQIDFKDAYVPNCINGYSTEYENSVGDYQLNAAVNYYSSGINDYNPGLTDTSNDAGDDNKLNYNSKGDIQHEHGNDYNIHDSTYVKNDKDYPTSDIKYNYDNYSSGFNGYNPATFYGNPQNLKYQLYNLSQFPNPEVPVEKSPTDKSYNLLNNTYNPNLGLAQTNLNQNQVIGGYNNFDENLYSYSNLNDSNSISGVKYQRTDNRWIARWTTAEGKRACKSFSVNIYGFNQAKMLAIQARQKGVALSGRSFCNRERQHAMKSGVGIIGIRFDKTQARWVSSYYEGGKRKFRYFTVKDYGYEQAKRNAIIWKSCNDERLVKRVKEGYGFNYGVHDKFHPNMVYSGNYNVNDDNYSQEENRTVEPYMPSNYVDGYNGFNPEYSNAIYANMSSQPIAESYKTENAHSGFVNPNIGANYDQEYDPKGSMEFHMNYNYPNMGTGNYKESEPMTKFEETHSADMGPGTDFNAKMWNEEMLQCYNQGSGEMMKRYNKDKITEYGKMNRREIDDMTTTTIGSDNHELKSNDSMEYDDDIEDKN</sequence>
<feature type="domain" description="AP2/ERF" evidence="7">
    <location>
        <begin position="334"/>
        <end position="384"/>
    </location>
</feature>
<gene>
    <name evidence="8" type="ORF">MACJ_002033</name>
</gene>
<evidence type="ECO:0000313" key="9">
    <source>
        <dbReference type="Proteomes" id="UP000244803"/>
    </source>
</evidence>
<evidence type="ECO:0000256" key="5">
    <source>
        <dbReference type="ARBA" id="ARBA00023242"/>
    </source>
</evidence>
<comment type="subcellular location">
    <subcellularLocation>
        <location evidence="1">Nucleus</location>
    </subcellularLocation>
</comment>
<dbReference type="EMBL" id="CP056066">
    <property type="protein sequence ID" value="UKJ88787.1"/>
    <property type="molecule type" value="Genomic_DNA"/>
</dbReference>
<proteinExistence type="predicted"/>
<keyword evidence="5" id="KW-0539">Nucleus</keyword>
<evidence type="ECO:0000259" key="7">
    <source>
        <dbReference type="Pfam" id="PF00847"/>
    </source>
</evidence>
<evidence type="ECO:0000256" key="6">
    <source>
        <dbReference type="SAM" id="MobiDB-lite"/>
    </source>
</evidence>
<dbReference type="GO" id="GO:0003700">
    <property type="term" value="F:DNA-binding transcription factor activity"/>
    <property type="evidence" value="ECO:0007669"/>
    <property type="project" value="InterPro"/>
</dbReference>
<evidence type="ECO:0000256" key="4">
    <source>
        <dbReference type="ARBA" id="ARBA00023163"/>
    </source>
</evidence>
<name>A0A976QR24_THEOR</name>